<dbReference type="PANTHER" id="PTHR11579">
    <property type="entry name" value="PROTEIN-L-ISOASPARTATE O-METHYLTRANSFERASE"/>
    <property type="match status" value="1"/>
</dbReference>
<dbReference type="EMBL" id="JACIEN010000001">
    <property type="protein sequence ID" value="MBB4016049.1"/>
    <property type="molecule type" value="Genomic_DNA"/>
</dbReference>
<dbReference type="SUPFAM" id="SSF53335">
    <property type="entry name" value="S-adenosyl-L-methionine-dependent methyltransferases"/>
    <property type="match status" value="1"/>
</dbReference>
<dbReference type="AlphaFoldDB" id="A0A840BXJ7"/>
<evidence type="ECO:0000313" key="5">
    <source>
        <dbReference type="Proteomes" id="UP000577362"/>
    </source>
</evidence>
<protein>
    <recommendedName>
        <fullName evidence="2">Protein-L-isoaspartate O-methyltransferase</fullName>
    </recommendedName>
    <alternativeName>
        <fullName evidence="3">Protein L-isoaspartyl methyltransferase</fullName>
    </alternativeName>
</protein>
<dbReference type="GO" id="GO:0032259">
    <property type="term" value="P:methylation"/>
    <property type="evidence" value="ECO:0007669"/>
    <property type="project" value="UniProtKB-KW"/>
</dbReference>
<evidence type="ECO:0000313" key="4">
    <source>
        <dbReference type="EMBL" id="MBB4016049.1"/>
    </source>
</evidence>
<dbReference type="Gene3D" id="3.40.50.150">
    <property type="entry name" value="Vaccinia Virus protein VP39"/>
    <property type="match status" value="1"/>
</dbReference>
<keyword evidence="4" id="KW-0808">Transferase</keyword>
<dbReference type="PANTHER" id="PTHR11579:SF18">
    <property type="entry name" value="PROTEIN-L-ISOASPARTATE O-METHYLTRANSFERASE"/>
    <property type="match status" value="1"/>
</dbReference>
<proteinExistence type="inferred from homology"/>
<dbReference type="RefSeq" id="WP_019400202.1">
    <property type="nucleotide sequence ID" value="NZ_JACIEN010000001.1"/>
</dbReference>
<dbReference type="Proteomes" id="UP000577362">
    <property type="component" value="Unassembled WGS sequence"/>
</dbReference>
<evidence type="ECO:0000256" key="1">
    <source>
        <dbReference type="ARBA" id="ARBA00005369"/>
    </source>
</evidence>
<dbReference type="InterPro" id="IPR029063">
    <property type="entry name" value="SAM-dependent_MTases_sf"/>
</dbReference>
<gene>
    <name evidence="4" type="ORF">GGR16_001055</name>
</gene>
<organism evidence="4 5">
    <name type="scientific">Chelatococcus caeni</name>
    <dbReference type="NCBI Taxonomy" id="1348468"/>
    <lineage>
        <taxon>Bacteria</taxon>
        <taxon>Pseudomonadati</taxon>
        <taxon>Pseudomonadota</taxon>
        <taxon>Alphaproteobacteria</taxon>
        <taxon>Hyphomicrobiales</taxon>
        <taxon>Chelatococcaceae</taxon>
        <taxon>Chelatococcus</taxon>
    </lineage>
</organism>
<dbReference type="Pfam" id="PF01135">
    <property type="entry name" value="PCMT"/>
    <property type="match status" value="1"/>
</dbReference>
<reference evidence="4 5" key="1">
    <citation type="submission" date="2020-08" db="EMBL/GenBank/DDBJ databases">
        <title>Genomic Encyclopedia of Type Strains, Phase IV (KMG-IV): sequencing the most valuable type-strain genomes for metagenomic binning, comparative biology and taxonomic classification.</title>
        <authorList>
            <person name="Goeker M."/>
        </authorList>
    </citation>
    <scope>NUCLEOTIDE SEQUENCE [LARGE SCALE GENOMIC DNA]</scope>
    <source>
        <strain evidence="4 5">DSM 103737</strain>
    </source>
</reference>
<comment type="similarity">
    <text evidence="1">Belongs to the methyltransferase superfamily. L-isoaspartyl/D-aspartyl protein methyltransferase family.</text>
</comment>
<dbReference type="InterPro" id="IPR000682">
    <property type="entry name" value="PCMT"/>
</dbReference>
<dbReference type="CDD" id="cd02440">
    <property type="entry name" value="AdoMet_MTases"/>
    <property type="match status" value="1"/>
</dbReference>
<comment type="caution">
    <text evidence="4">The sequence shown here is derived from an EMBL/GenBank/DDBJ whole genome shotgun (WGS) entry which is preliminary data.</text>
</comment>
<accession>A0A840BXJ7</accession>
<dbReference type="GO" id="GO:0004719">
    <property type="term" value="F:protein-L-isoaspartate (D-aspartate) O-methyltransferase activity"/>
    <property type="evidence" value="ECO:0007669"/>
    <property type="project" value="InterPro"/>
</dbReference>
<evidence type="ECO:0000256" key="3">
    <source>
        <dbReference type="ARBA" id="ARBA00030757"/>
    </source>
</evidence>
<evidence type="ECO:0000256" key="2">
    <source>
        <dbReference type="ARBA" id="ARBA00013346"/>
    </source>
</evidence>
<name>A0A840BXJ7_9HYPH</name>
<keyword evidence="5" id="KW-1185">Reference proteome</keyword>
<keyword evidence="4" id="KW-0489">Methyltransferase</keyword>
<sequence length="221" mass="23335">MLDFAQARRTMVDCQVRTFDVVDHALLSVLEEVPRERFVPAGEEATAYSDRALTLARFADGTARVMLAPMVLARMVQALDIEPGSRILDVAGGTGYSSAVMERLGGEVVMVESDPALAERAKALLADLGCEVPVHVGPVAEGHAAGAPYDLILVNGAYEAVPDTLLAQLAEGGRLAAVDASEGAGRVVLFQRAGEAVGCRRLFDASAPVVEGLRRAPSFQF</sequence>
<dbReference type="GO" id="GO:0005737">
    <property type="term" value="C:cytoplasm"/>
    <property type="evidence" value="ECO:0007669"/>
    <property type="project" value="TreeGrafter"/>
</dbReference>